<comment type="similarity">
    <text evidence="8">Belongs to the xylose isomerase family.</text>
</comment>
<evidence type="ECO:0000256" key="1">
    <source>
        <dbReference type="ARBA" id="ARBA00004496"/>
    </source>
</evidence>
<dbReference type="Gene3D" id="3.20.20.150">
    <property type="entry name" value="Divalent-metal-dependent TIM barrel enzymes"/>
    <property type="match status" value="1"/>
</dbReference>
<keyword evidence="12" id="KW-1185">Reference proteome</keyword>
<comment type="subcellular location">
    <subcellularLocation>
        <location evidence="1 9">Cytoplasm</location>
    </subcellularLocation>
</comment>
<keyword evidence="8" id="KW-0859">Xylose metabolism</keyword>
<evidence type="ECO:0000256" key="6">
    <source>
        <dbReference type="ARBA" id="ARBA00023235"/>
    </source>
</evidence>
<dbReference type="Pfam" id="PF01261">
    <property type="entry name" value="AP_endonuc_2"/>
    <property type="match status" value="1"/>
</dbReference>
<dbReference type="PANTHER" id="PTHR30268:SF0">
    <property type="entry name" value="L-RHAMNOSE ISOMERASE"/>
    <property type="match status" value="1"/>
</dbReference>
<keyword evidence="4 8" id="KW-0479">Metal-binding</keyword>
<evidence type="ECO:0000256" key="9">
    <source>
        <dbReference type="RuleBase" id="RU000610"/>
    </source>
</evidence>
<dbReference type="Proteomes" id="UP001314681">
    <property type="component" value="Unassembled WGS sequence"/>
</dbReference>
<keyword evidence="7 8" id="KW-0119">Carbohydrate metabolism</keyword>
<dbReference type="InterPro" id="IPR001998">
    <property type="entry name" value="Xylose_isomerase"/>
</dbReference>
<reference evidence="11 12" key="1">
    <citation type="submission" date="2021-06" db="EMBL/GenBank/DDBJ databases">
        <title>Description of novel taxa of the family Lachnospiraceae.</title>
        <authorList>
            <person name="Chaplin A.V."/>
            <person name="Sokolova S.R."/>
            <person name="Pikina A.P."/>
            <person name="Korzhanova M."/>
            <person name="Belova V."/>
            <person name="Korostin D."/>
            <person name="Efimov B.A."/>
        </authorList>
    </citation>
    <scope>NUCLEOTIDE SEQUENCE [LARGE SCALE GENOMIC DNA]</scope>
    <source>
        <strain evidence="11 12">ASD4241</strain>
    </source>
</reference>
<protein>
    <recommendedName>
        <fullName evidence="2 8">Xylose isomerase</fullName>
        <ecNumber evidence="8">5.3.1.5</ecNumber>
    </recommendedName>
</protein>
<evidence type="ECO:0000256" key="8">
    <source>
        <dbReference type="RuleBase" id="RU000609"/>
    </source>
</evidence>
<accession>A0ABS6K6R4</accession>
<dbReference type="PANTHER" id="PTHR30268">
    <property type="entry name" value="L-RHAMNOSE ISOMERASE"/>
    <property type="match status" value="1"/>
</dbReference>
<dbReference type="PRINTS" id="PR00688">
    <property type="entry name" value="XYLOSISMRASE"/>
</dbReference>
<organism evidence="11 12">
    <name type="scientific">Diplocloster modestus</name>
    <dbReference type="NCBI Taxonomy" id="2850322"/>
    <lineage>
        <taxon>Bacteria</taxon>
        <taxon>Bacillati</taxon>
        <taxon>Bacillota</taxon>
        <taxon>Clostridia</taxon>
        <taxon>Lachnospirales</taxon>
        <taxon>Lachnospiraceae</taxon>
        <taxon>Diplocloster</taxon>
    </lineage>
</organism>
<feature type="domain" description="Xylose isomerase-like TIM barrel" evidence="10">
    <location>
        <begin position="36"/>
        <end position="273"/>
    </location>
</feature>
<evidence type="ECO:0000313" key="11">
    <source>
        <dbReference type="EMBL" id="MBU9726193.1"/>
    </source>
</evidence>
<evidence type="ECO:0000256" key="7">
    <source>
        <dbReference type="ARBA" id="ARBA00023277"/>
    </source>
</evidence>
<keyword evidence="6 8" id="KW-0413">Isomerase</keyword>
<evidence type="ECO:0000256" key="4">
    <source>
        <dbReference type="ARBA" id="ARBA00022723"/>
    </source>
</evidence>
<evidence type="ECO:0000256" key="5">
    <source>
        <dbReference type="ARBA" id="ARBA00023211"/>
    </source>
</evidence>
<evidence type="ECO:0000256" key="3">
    <source>
        <dbReference type="ARBA" id="ARBA00022490"/>
    </source>
</evidence>
<dbReference type="EMBL" id="JAHQCX010000005">
    <property type="protein sequence ID" value="MBU9726193.1"/>
    <property type="molecule type" value="Genomic_DNA"/>
</dbReference>
<dbReference type="RefSeq" id="WP_158351099.1">
    <property type="nucleotide sequence ID" value="NZ_JAHQCX010000005.1"/>
</dbReference>
<keyword evidence="3" id="KW-0963">Cytoplasm</keyword>
<name>A0ABS6K6R4_9FIRM</name>
<comment type="catalytic activity">
    <reaction evidence="8">
        <text>alpha-D-xylose = alpha-D-xylulofuranose</text>
        <dbReference type="Rhea" id="RHEA:22816"/>
        <dbReference type="ChEBI" id="CHEBI:28518"/>
        <dbReference type="ChEBI" id="CHEBI:188998"/>
        <dbReference type="EC" id="5.3.1.5"/>
    </reaction>
</comment>
<proteinExistence type="inferred from homology"/>
<dbReference type="InterPro" id="IPR036237">
    <property type="entry name" value="Xyl_isomerase-like_sf"/>
</dbReference>
<dbReference type="InterPro" id="IPR050337">
    <property type="entry name" value="L-rhamnose_isomerase"/>
</dbReference>
<comment type="subunit">
    <text evidence="9">Homotetramer.</text>
</comment>
<gene>
    <name evidence="11" type="ORF">KTH90_09215</name>
</gene>
<evidence type="ECO:0000259" key="10">
    <source>
        <dbReference type="Pfam" id="PF01261"/>
    </source>
</evidence>
<sequence length="344" mass="38624">MKSRFKFTAGPWNVNEGVEAFGPGVRETIDLETKVKKFAEIGLSGVQFHDDDAVPDMNNMSEKQIIDYAKDVKSMLDKYGMTAEFVAPRLWMDPHTTDGGFTSNSKEDYEFAMWRAKRSIDIANALGAKNVVLWLAREGTLCAESKDPVEKIGQLITSIDEMLAYDSKIKILIESKPNEPIDRSYCGTIGHVMAVSAASKDPSRVGAVLESAHAILAGLDPANEMAFALKFGKLGSVHLNDQNGCRYDQDKTFGSENLRNAFNQIKVLCDHNYGANGEMVGLDVKAMRTQKPDDQYRHIQNSMKLAMMMEQKVEKFDRAFQAECIKERNYEKLEMYVMELLLTD</sequence>
<dbReference type="PROSITE" id="PS51415">
    <property type="entry name" value="XYLOSE_ISOMERASE"/>
    <property type="match status" value="1"/>
</dbReference>
<dbReference type="SUPFAM" id="SSF51658">
    <property type="entry name" value="Xylose isomerase-like"/>
    <property type="match status" value="1"/>
</dbReference>
<evidence type="ECO:0000256" key="2">
    <source>
        <dbReference type="ARBA" id="ARBA00018232"/>
    </source>
</evidence>
<keyword evidence="5" id="KW-0464">Manganese</keyword>
<evidence type="ECO:0000313" key="12">
    <source>
        <dbReference type="Proteomes" id="UP001314681"/>
    </source>
</evidence>
<comment type="caution">
    <text evidence="11">The sequence shown here is derived from an EMBL/GenBank/DDBJ whole genome shotgun (WGS) entry which is preliminary data.</text>
</comment>
<dbReference type="InterPro" id="IPR013022">
    <property type="entry name" value="Xyl_isomerase-like_TIM-brl"/>
</dbReference>
<dbReference type="EC" id="5.3.1.5" evidence="8"/>